<keyword evidence="3" id="KW-0808">Transferase</keyword>
<proteinExistence type="predicted"/>
<feature type="domain" description="Methyltransferase FkbM" evidence="2">
    <location>
        <begin position="31"/>
        <end position="195"/>
    </location>
</feature>
<feature type="region of interest" description="Disordered" evidence="1">
    <location>
        <begin position="297"/>
        <end position="337"/>
    </location>
</feature>
<dbReference type="SUPFAM" id="SSF53335">
    <property type="entry name" value="S-adenosyl-L-methionine-dependent methyltransferases"/>
    <property type="match status" value="1"/>
</dbReference>
<evidence type="ECO:0000313" key="4">
    <source>
        <dbReference type="Proteomes" id="UP000731907"/>
    </source>
</evidence>
<dbReference type="EMBL" id="JAAATX020000012">
    <property type="protein sequence ID" value="MBU9699389.1"/>
    <property type="molecule type" value="Genomic_DNA"/>
</dbReference>
<dbReference type="Gene3D" id="3.40.50.150">
    <property type="entry name" value="Vaccinia Virus protein VP39"/>
    <property type="match status" value="1"/>
</dbReference>
<dbReference type="PANTHER" id="PTHR36973:SF4">
    <property type="entry name" value="NODULATION PROTEIN"/>
    <property type="match status" value="1"/>
</dbReference>
<dbReference type="GO" id="GO:0032259">
    <property type="term" value="P:methylation"/>
    <property type="evidence" value="ECO:0007669"/>
    <property type="project" value="UniProtKB-KW"/>
</dbReference>
<dbReference type="PANTHER" id="PTHR36973">
    <property type="entry name" value="SLL1456 PROTEIN-RELATED"/>
    <property type="match status" value="1"/>
</dbReference>
<keyword evidence="3" id="KW-0489">Methyltransferase</keyword>
<dbReference type="InterPro" id="IPR006342">
    <property type="entry name" value="FkbM_mtfrase"/>
</dbReference>
<dbReference type="GO" id="GO:0008168">
    <property type="term" value="F:methyltransferase activity"/>
    <property type="evidence" value="ECO:0007669"/>
    <property type="project" value="UniProtKB-KW"/>
</dbReference>
<gene>
    <name evidence="3" type="ORF">GU927_016200</name>
</gene>
<dbReference type="NCBIfam" id="TIGR01444">
    <property type="entry name" value="fkbM_fam"/>
    <property type="match status" value="1"/>
</dbReference>
<dbReference type="Proteomes" id="UP000731907">
    <property type="component" value="Unassembled WGS sequence"/>
</dbReference>
<accession>A0ABS6J926</accession>
<protein>
    <submittedName>
        <fullName evidence="3">FkbM family methyltransferase</fullName>
    </submittedName>
</protein>
<reference evidence="3 4" key="1">
    <citation type="submission" date="2021-06" db="EMBL/GenBank/DDBJ databases">
        <title>Rhodobacteraceae bacterium strain HSP-20.</title>
        <authorList>
            <person name="Chen W.-M."/>
        </authorList>
    </citation>
    <scope>NUCLEOTIDE SEQUENCE [LARGE SCALE GENOMIC DNA]</scope>
    <source>
        <strain evidence="3 4">HSP-20</strain>
    </source>
</reference>
<dbReference type="InterPro" id="IPR053188">
    <property type="entry name" value="FkbM_Methyltransferase"/>
</dbReference>
<evidence type="ECO:0000256" key="1">
    <source>
        <dbReference type="SAM" id="MobiDB-lite"/>
    </source>
</evidence>
<evidence type="ECO:0000259" key="2">
    <source>
        <dbReference type="Pfam" id="PF05050"/>
    </source>
</evidence>
<organism evidence="3 4">
    <name type="scientific">Paragemmobacter amnigenus</name>
    <dbReference type="NCBI Taxonomy" id="2852097"/>
    <lineage>
        <taxon>Bacteria</taxon>
        <taxon>Pseudomonadati</taxon>
        <taxon>Pseudomonadota</taxon>
        <taxon>Alphaproteobacteria</taxon>
        <taxon>Rhodobacterales</taxon>
        <taxon>Paracoccaceae</taxon>
        <taxon>Paragemmobacter</taxon>
    </lineage>
</organism>
<comment type="caution">
    <text evidence="3">The sequence shown here is derived from an EMBL/GenBank/DDBJ whole genome shotgun (WGS) entry which is preliminary data.</text>
</comment>
<name>A0ABS6J926_9RHOB</name>
<dbReference type="RefSeq" id="WP_161763508.1">
    <property type="nucleotide sequence ID" value="NZ_JAAATX020000012.1"/>
</dbReference>
<keyword evidence="4" id="KW-1185">Reference proteome</keyword>
<sequence length="337" mass="36833">MPDTTLPVALPPHVALLLSELPLPRPTTIVDVGANPITDNPYKPLLDGGGCHVIGFEPQTDAFAELQRIKGPNETYHPHAVGDGQTHALHIYRSSGFTSLFRPHMPAARVYGGARWAKITETVDLPTVALDALPDLAPFDMLKIDIQGGEKLVIDNARRVLTEAVAVIIELRYLQLYENEPMMGGVDETLRGQGFMLHKFLFNKSRPMPNSQADRLNRRRIADQLVDGDAVYLRHPGRIDSYTDAQVMHLAILCAGVFHSQSTALYALDELVRRKRVEPDLPARYVDALPELYRKAPATAAGQGPAAQATPEPAAQPKPAAKAKATRTSASKPKSAR</sequence>
<dbReference type="InterPro" id="IPR029063">
    <property type="entry name" value="SAM-dependent_MTases_sf"/>
</dbReference>
<evidence type="ECO:0000313" key="3">
    <source>
        <dbReference type="EMBL" id="MBU9699389.1"/>
    </source>
</evidence>
<dbReference type="Pfam" id="PF05050">
    <property type="entry name" value="Methyltransf_21"/>
    <property type="match status" value="1"/>
</dbReference>